<organism evidence="1 2">
    <name type="scientific">Labedella phragmitis</name>
    <dbReference type="NCBI Taxonomy" id="2498849"/>
    <lineage>
        <taxon>Bacteria</taxon>
        <taxon>Bacillati</taxon>
        <taxon>Actinomycetota</taxon>
        <taxon>Actinomycetes</taxon>
        <taxon>Micrococcales</taxon>
        <taxon>Microbacteriaceae</taxon>
        <taxon>Labedella</taxon>
    </lineage>
</organism>
<dbReference type="Proteomes" id="UP000288547">
    <property type="component" value="Unassembled WGS sequence"/>
</dbReference>
<name>A0A444PVR7_9MICO</name>
<accession>A0A444PVR7</accession>
<proteinExistence type="predicted"/>
<protein>
    <submittedName>
        <fullName evidence="1">DUF2004 domain-containing protein</fullName>
    </submittedName>
</protein>
<evidence type="ECO:0000313" key="1">
    <source>
        <dbReference type="EMBL" id="RWZ51972.1"/>
    </source>
</evidence>
<dbReference type="OrthoDB" id="5120701at2"/>
<reference evidence="1 2" key="1">
    <citation type="submission" date="2018-12" db="EMBL/GenBank/DDBJ databases">
        <authorList>
            <person name="Li F."/>
        </authorList>
    </citation>
    <scope>NUCLEOTIDE SEQUENCE [LARGE SCALE GENOMIC DNA]</scope>
    <source>
        <strain evidence="1 2">11W25H-1</strain>
    </source>
</reference>
<gene>
    <name evidence="1" type="ORF">ELQ90_07825</name>
</gene>
<sequence>MAIEHDFFGVVEASGDGSAYWSENVELGDRSVDVSLLADDAEELREDDLDLVQAMIVTLEGIDRQTRESMVVELGDRSSVTVAYVDALVEELGESIHDILAVSSGDLPIDILRSLLVTRIEFRPLSRGDDDVFAVFEYTLGEDLSDDYLVASLNRSGEMVDTEIQGDGNG</sequence>
<keyword evidence="2" id="KW-1185">Reference proteome</keyword>
<evidence type="ECO:0000313" key="2">
    <source>
        <dbReference type="Proteomes" id="UP000288547"/>
    </source>
</evidence>
<comment type="caution">
    <text evidence="1">The sequence shown here is derived from an EMBL/GenBank/DDBJ whole genome shotgun (WGS) entry which is preliminary data.</text>
</comment>
<dbReference type="RefSeq" id="WP_128494684.1">
    <property type="nucleotide sequence ID" value="NZ_RZNB01000002.1"/>
</dbReference>
<dbReference type="AlphaFoldDB" id="A0A444PVR7"/>
<dbReference type="EMBL" id="RZNB01000002">
    <property type="protein sequence ID" value="RWZ51972.1"/>
    <property type="molecule type" value="Genomic_DNA"/>
</dbReference>